<feature type="compositionally biased region" description="Basic and acidic residues" evidence="2">
    <location>
        <begin position="199"/>
        <end position="209"/>
    </location>
</feature>
<feature type="signal peptide" evidence="3">
    <location>
        <begin position="1"/>
        <end position="21"/>
    </location>
</feature>
<feature type="compositionally biased region" description="Basic and acidic residues" evidence="2">
    <location>
        <begin position="183"/>
        <end position="192"/>
    </location>
</feature>
<dbReference type="Pfam" id="PF25023">
    <property type="entry name" value="TEN_YD-shell"/>
    <property type="match status" value="1"/>
</dbReference>
<comment type="caution">
    <text evidence="5">The sequence shown here is derived from an EMBL/GenBank/DDBJ whole genome shotgun (WGS) entry which is preliminary data.</text>
</comment>
<evidence type="ECO:0000256" key="2">
    <source>
        <dbReference type="SAM" id="MobiDB-lite"/>
    </source>
</evidence>
<keyword evidence="1" id="KW-0677">Repeat</keyword>
<reference evidence="5 6" key="1">
    <citation type="submission" date="2024-03" db="EMBL/GenBank/DDBJ databases">
        <title>Pseudoalteromonas qingdaonensis sp. nov., isolated from the intestines of marine benthic organisms.</title>
        <authorList>
            <person name="Lin X."/>
            <person name="Fang S."/>
            <person name="Hu X."/>
        </authorList>
    </citation>
    <scope>NUCLEOTIDE SEQUENCE [LARGE SCALE GENOMIC DNA]</scope>
    <source>
        <strain evidence="5 6">YIC-827</strain>
    </source>
</reference>
<accession>A0ABU9MXW3</accession>
<dbReference type="Gene3D" id="2.180.10.10">
    <property type="entry name" value="RHS repeat-associated core"/>
    <property type="match status" value="1"/>
</dbReference>
<evidence type="ECO:0000256" key="1">
    <source>
        <dbReference type="ARBA" id="ARBA00022737"/>
    </source>
</evidence>
<evidence type="ECO:0000313" key="5">
    <source>
        <dbReference type="EMBL" id="MEM0515681.1"/>
    </source>
</evidence>
<gene>
    <name evidence="5" type="ORF">WCN91_09715</name>
</gene>
<evidence type="ECO:0000259" key="4">
    <source>
        <dbReference type="Pfam" id="PF25023"/>
    </source>
</evidence>
<name>A0ABU9MXW3_9GAMM</name>
<organism evidence="5 6">
    <name type="scientific">Pseudoalteromonas qingdaonensis</name>
    <dbReference type="NCBI Taxonomy" id="3131913"/>
    <lineage>
        <taxon>Bacteria</taxon>
        <taxon>Pseudomonadati</taxon>
        <taxon>Pseudomonadota</taxon>
        <taxon>Gammaproteobacteria</taxon>
        <taxon>Alteromonadales</taxon>
        <taxon>Pseudoalteromonadaceae</taxon>
        <taxon>Pseudoalteromonas</taxon>
    </lineage>
</organism>
<feature type="chain" id="PRO_5047103487" evidence="3">
    <location>
        <begin position="22"/>
        <end position="259"/>
    </location>
</feature>
<keyword evidence="3" id="KW-0732">Signal</keyword>
<dbReference type="RefSeq" id="WP_342678530.1">
    <property type="nucleotide sequence ID" value="NZ_JBCGCU010000009.1"/>
</dbReference>
<evidence type="ECO:0000256" key="3">
    <source>
        <dbReference type="SAM" id="SignalP"/>
    </source>
</evidence>
<feature type="compositionally biased region" description="Basic and acidic residues" evidence="2">
    <location>
        <begin position="217"/>
        <end position="253"/>
    </location>
</feature>
<sequence length="259" mass="28638">MNYYIKFLILLSGLVCKLATADVTFVHSDLLGSPTAETNLSGKLITLSHYKPFGDELEQKRDDVGFTAHKYDTDLALNYMQARYYDPVIGRFYSNDPVGTLEHLGGTGGIHGFNRYAYANNNPYKYTDPDGRNPVAGAAVGCAATGPACPVGAVVGGVIGATLGVLGVIAYNEMSDDSDSEGEEPKKKEKAKDRRKRQKQEARDKKFGEAGEPVSEDYVKWKAKEKEKTDGKQGRRDSHDKKRRGEPDRTKDQIDEDYQ</sequence>
<evidence type="ECO:0000313" key="6">
    <source>
        <dbReference type="Proteomes" id="UP001447008"/>
    </source>
</evidence>
<dbReference type="PANTHER" id="PTHR32305:SF15">
    <property type="entry name" value="PROTEIN RHSA-RELATED"/>
    <property type="match status" value="1"/>
</dbReference>
<keyword evidence="6" id="KW-1185">Reference proteome</keyword>
<dbReference type="InterPro" id="IPR022385">
    <property type="entry name" value="Rhs_assc_core"/>
</dbReference>
<dbReference type="InterPro" id="IPR050708">
    <property type="entry name" value="T6SS_VgrG/RHS"/>
</dbReference>
<dbReference type="PANTHER" id="PTHR32305">
    <property type="match status" value="1"/>
</dbReference>
<dbReference type="NCBIfam" id="TIGR03696">
    <property type="entry name" value="Rhs_assc_core"/>
    <property type="match status" value="1"/>
</dbReference>
<feature type="region of interest" description="Disordered" evidence="2">
    <location>
        <begin position="175"/>
        <end position="259"/>
    </location>
</feature>
<protein>
    <submittedName>
        <fullName evidence="5">RHS repeat-associated core domain-containing protein</fullName>
    </submittedName>
</protein>
<feature type="domain" description="Teneurin-like YD-shell" evidence="4">
    <location>
        <begin position="25"/>
        <end position="123"/>
    </location>
</feature>
<proteinExistence type="predicted"/>
<dbReference type="EMBL" id="JBCGCU010000009">
    <property type="protein sequence ID" value="MEM0515681.1"/>
    <property type="molecule type" value="Genomic_DNA"/>
</dbReference>
<dbReference type="Proteomes" id="UP001447008">
    <property type="component" value="Unassembled WGS sequence"/>
</dbReference>
<dbReference type="InterPro" id="IPR056823">
    <property type="entry name" value="TEN-like_YD-shell"/>
</dbReference>